<sequence length="58" mass="6581">VFGDAAALLTYHSASIAYRDMYRAHRYETWLAMLMMISITCFTLPDIEGGCFPWALMG</sequence>
<name>A0AA38LQ16_TAXCH</name>
<dbReference type="AlphaFoldDB" id="A0AA38LQ16"/>
<evidence type="ECO:0000313" key="1">
    <source>
        <dbReference type="EMBL" id="KAH9331971.1"/>
    </source>
</evidence>
<keyword evidence="2" id="KW-1185">Reference proteome</keyword>
<reference evidence="1 2" key="1">
    <citation type="journal article" date="2021" name="Nat. Plants">
        <title>The Taxus genome provides insights into paclitaxel biosynthesis.</title>
        <authorList>
            <person name="Xiong X."/>
            <person name="Gou J."/>
            <person name="Liao Q."/>
            <person name="Li Y."/>
            <person name="Zhou Q."/>
            <person name="Bi G."/>
            <person name="Li C."/>
            <person name="Du R."/>
            <person name="Wang X."/>
            <person name="Sun T."/>
            <person name="Guo L."/>
            <person name="Liang H."/>
            <person name="Lu P."/>
            <person name="Wu Y."/>
            <person name="Zhang Z."/>
            <person name="Ro D.K."/>
            <person name="Shang Y."/>
            <person name="Huang S."/>
            <person name="Yan J."/>
        </authorList>
    </citation>
    <scope>NUCLEOTIDE SEQUENCE [LARGE SCALE GENOMIC DNA]</scope>
    <source>
        <strain evidence="1">Ta-2019</strain>
    </source>
</reference>
<feature type="non-terminal residue" evidence="1">
    <location>
        <position position="1"/>
    </location>
</feature>
<dbReference type="Proteomes" id="UP000824469">
    <property type="component" value="Unassembled WGS sequence"/>
</dbReference>
<comment type="caution">
    <text evidence="1">The sequence shown here is derived from an EMBL/GenBank/DDBJ whole genome shotgun (WGS) entry which is preliminary data.</text>
</comment>
<evidence type="ECO:0000313" key="2">
    <source>
        <dbReference type="Proteomes" id="UP000824469"/>
    </source>
</evidence>
<accession>A0AA38LQ16</accession>
<proteinExistence type="predicted"/>
<protein>
    <submittedName>
        <fullName evidence="1">Uncharacterized protein</fullName>
    </submittedName>
</protein>
<organism evidence="1 2">
    <name type="scientific">Taxus chinensis</name>
    <name type="common">Chinese yew</name>
    <name type="synonym">Taxus wallichiana var. chinensis</name>
    <dbReference type="NCBI Taxonomy" id="29808"/>
    <lineage>
        <taxon>Eukaryota</taxon>
        <taxon>Viridiplantae</taxon>
        <taxon>Streptophyta</taxon>
        <taxon>Embryophyta</taxon>
        <taxon>Tracheophyta</taxon>
        <taxon>Spermatophyta</taxon>
        <taxon>Pinopsida</taxon>
        <taxon>Pinidae</taxon>
        <taxon>Conifers II</taxon>
        <taxon>Cupressales</taxon>
        <taxon>Taxaceae</taxon>
        <taxon>Taxus</taxon>
    </lineage>
</organism>
<feature type="non-terminal residue" evidence="1">
    <location>
        <position position="58"/>
    </location>
</feature>
<dbReference type="EMBL" id="JAHRHJ020000001">
    <property type="protein sequence ID" value="KAH9331971.1"/>
    <property type="molecule type" value="Genomic_DNA"/>
</dbReference>
<gene>
    <name evidence="1" type="ORF">KI387_004079</name>
</gene>